<gene>
    <name evidence="3" type="ORF">KL86DPRO_11576</name>
</gene>
<dbReference type="EMBL" id="FLUQ01000001">
    <property type="protein sequence ID" value="SBV99373.1"/>
    <property type="molecule type" value="Genomic_DNA"/>
</dbReference>
<evidence type="ECO:0000313" key="3">
    <source>
        <dbReference type="EMBL" id="SBV99373.1"/>
    </source>
</evidence>
<keyword evidence="2" id="KW-0732">Signal</keyword>
<comment type="similarity">
    <text evidence="1">Belongs to the UPF0065 (bug) family.</text>
</comment>
<dbReference type="Gene3D" id="3.40.190.150">
    <property type="entry name" value="Bordetella uptake gene, domain 1"/>
    <property type="match status" value="1"/>
</dbReference>
<dbReference type="PANTHER" id="PTHR42928">
    <property type="entry name" value="TRICARBOXYLATE-BINDING PROTEIN"/>
    <property type="match status" value="1"/>
</dbReference>
<dbReference type="PIRSF" id="PIRSF017082">
    <property type="entry name" value="YflP"/>
    <property type="match status" value="1"/>
</dbReference>
<dbReference type="AlphaFoldDB" id="A0A212JIV4"/>
<feature type="signal peptide" evidence="2">
    <location>
        <begin position="1"/>
        <end position="25"/>
    </location>
</feature>
<reference evidence="3" key="1">
    <citation type="submission" date="2016-04" db="EMBL/GenBank/DDBJ databases">
        <authorList>
            <person name="Evans L.H."/>
            <person name="Alamgir A."/>
            <person name="Owens N."/>
            <person name="Weber N.D."/>
            <person name="Virtaneva K."/>
            <person name="Barbian K."/>
            <person name="Babar A."/>
            <person name="Rosenke K."/>
        </authorList>
    </citation>
    <scope>NUCLEOTIDE SEQUENCE</scope>
    <source>
        <strain evidence="3">86</strain>
    </source>
</reference>
<dbReference type="PANTHER" id="PTHR42928:SF5">
    <property type="entry name" value="BLR1237 PROTEIN"/>
    <property type="match status" value="1"/>
</dbReference>
<dbReference type="SUPFAM" id="SSF53850">
    <property type="entry name" value="Periplasmic binding protein-like II"/>
    <property type="match status" value="1"/>
</dbReference>
<organism evidence="3">
    <name type="scientific">uncultured delta proteobacterium</name>
    <dbReference type="NCBI Taxonomy" id="34034"/>
    <lineage>
        <taxon>Bacteria</taxon>
        <taxon>Deltaproteobacteria</taxon>
        <taxon>environmental samples</taxon>
    </lineage>
</organism>
<dbReference type="Pfam" id="PF03401">
    <property type="entry name" value="TctC"/>
    <property type="match status" value="1"/>
</dbReference>
<dbReference type="Gene3D" id="3.40.190.10">
    <property type="entry name" value="Periplasmic binding protein-like II"/>
    <property type="match status" value="1"/>
</dbReference>
<evidence type="ECO:0000256" key="2">
    <source>
        <dbReference type="SAM" id="SignalP"/>
    </source>
</evidence>
<name>A0A212JIV4_9DELT</name>
<proteinExistence type="inferred from homology"/>
<accession>A0A212JIV4</accession>
<evidence type="ECO:0000256" key="1">
    <source>
        <dbReference type="ARBA" id="ARBA00006987"/>
    </source>
</evidence>
<feature type="chain" id="PRO_5011990330" evidence="2">
    <location>
        <begin position="26"/>
        <end position="317"/>
    </location>
</feature>
<dbReference type="CDD" id="cd07012">
    <property type="entry name" value="PBP2_Bug_TTT"/>
    <property type="match status" value="1"/>
</dbReference>
<sequence>MSVKRVITVLCALSLCLFSFGTATAAKFPEKPINYLIPFNPGGESDIFARAQQPLLEKALGQSVLISYKTGGGGSVGWNDLLRSKPDGYSTAGFNLPHIILQPLQRKTSGYQTKEIEPVMIFMNTPNILAVPKDSPYKTLKDFIDAAKAKPGALTLGGSGSSTANHLGVVRLNKLADVKISYVPFTGTGDAMPAFLGGHVTGLMTYTTMAMQYKNDLRALAVATEKRFPVLPDVPTFKELGYDLVEGAYRGLAVPPGTPKEIINILYDACAKTNADPEFAKKMADMGFLLENLDPAASAKLVDKLMVEYKAVLDDLK</sequence>
<dbReference type="InterPro" id="IPR042100">
    <property type="entry name" value="Bug_dom1"/>
</dbReference>
<dbReference type="InterPro" id="IPR005064">
    <property type="entry name" value="BUG"/>
</dbReference>
<protein>
    <submittedName>
        <fullName evidence="3">Uncharacterized protein</fullName>
    </submittedName>
</protein>